<dbReference type="Pfam" id="PF00211">
    <property type="entry name" value="Guanylate_cyc"/>
    <property type="match status" value="1"/>
</dbReference>
<dbReference type="SUPFAM" id="SSF55073">
    <property type="entry name" value="Nucleotide cyclase"/>
    <property type="match status" value="1"/>
</dbReference>
<name>A0ABS9C0H0_9BACT</name>
<keyword evidence="2" id="KW-0472">Membrane</keyword>
<comment type="caution">
    <text evidence="4">The sequence shown here is derived from an EMBL/GenBank/DDBJ whole genome shotgun (WGS) entry which is preliminary data.</text>
</comment>
<feature type="domain" description="Guanylate cyclase" evidence="3">
    <location>
        <begin position="11"/>
        <end position="118"/>
    </location>
</feature>
<keyword evidence="5" id="KW-1185">Reference proteome</keyword>
<dbReference type="PROSITE" id="PS50125">
    <property type="entry name" value="GUANYLATE_CYCLASE_2"/>
    <property type="match status" value="1"/>
</dbReference>
<dbReference type="SUPFAM" id="SSF48452">
    <property type="entry name" value="TPR-like"/>
    <property type="match status" value="1"/>
</dbReference>
<dbReference type="RefSeq" id="WP_234862485.1">
    <property type="nucleotide sequence ID" value="NZ_JAKEVZ010000013.1"/>
</dbReference>
<dbReference type="InterPro" id="IPR011990">
    <property type="entry name" value="TPR-like_helical_dom_sf"/>
</dbReference>
<dbReference type="NCBIfam" id="NF047558">
    <property type="entry name" value="TPR_END_plus"/>
    <property type="match status" value="1"/>
</dbReference>
<organism evidence="4 5">
    <name type="scientific">Mariniradius sediminis</name>
    <dbReference type="NCBI Taxonomy" id="2909237"/>
    <lineage>
        <taxon>Bacteria</taxon>
        <taxon>Pseudomonadati</taxon>
        <taxon>Bacteroidota</taxon>
        <taxon>Cytophagia</taxon>
        <taxon>Cytophagales</taxon>
        <taxon>Cyclobacteriaceae</taxon>
        <taxon>Mariniradius</taxon>
    </lineage>
</organism>
<sequence length="750" mass="84500">MKTEVRKTCAAIMFSDIVGYTAMMGRDEEMAYQMVKRNVRIHQQVIKKHHGKLVKEMGDGILSSYPSGREAIAAALELQQYYFKSKELSLRIGVHFGEIIEDAHDVFGDAVNIASRLQTLGHPNSVLFSKSIKEDIANDPSFPFVDLGKFHLKNVDENVQIFALANEGLAVPRRGDLSKLLDSRVKRVMIASTVILTLMLVGFGFYHNEVLKGLTDSGEKLIAVLPFEGNLINSKDSILLAGLADEIINGFSKLEGLKPISFFSTKGYDPKKFTPQEYGRKLGVDFLLLGKTLEINGHAILRIQLLELRKDKILWGETFDLEGEDLIAFQRLLSQRVIASIIPNFEGGTETANLQDRIPASELANRHFLRGKGHYQLFNQIHNDSAIVEFKKALSSDSTFALAYAGLGDAFSQKFREHKGASEYLDSCLWAGEKAVTLNPRLAEGYKTVANYFNYKGQLSTGNTWLRRALEIDKNFAPALGNLGSNYLSTGQLDSALYYQTKAAALNPGLYLPFQLSGWISRLLMDYSNSLAFLKKSLQINEDFRHSIPSMTYEQLALTYLGLEKRDSAAFCVKKTLDLLEDYKDAGGKYDVTKYATVSRTFESAGIIAFFTNDLVNSKKYLEQSVYYNPYKNQDPFSYAPVYLSFLEMKTNPTVGKIFLDEAISLYKREIDSGTEDGEFYFNLACLYAVKGEKSNSLDMLNKAYEMGWRDLIMLRKNIIFENLLKDISVIRFSDKVFGEIDKMKQTKQN</sequence>
<keyword evidence="2" id="KW-0812">Transmembrane</keyword>
<proteinExistence type="predicted"/>
<feature type="repeat" description="TPR" evidence="1">
    <location>
        <begin position="477"/>
        <end position="510"/>
    </location>
</feature>
<keyword evidence="2" id="KW-1133">Transmembrane helix</keyword>
<evidence type="ECO:0000256" key="1">
    <source>
        <dbReference type="PROSITE-ProRule" id="PRU00339"/>
    </source>
</evidence>
<dbReference type="PANTHER" id="PTHR43081:SF19">
    <property type="entry name" value="PH-SENSITIVE ADENYLATE CYCLASE RV1264"/>
    <property type="match status" value="1"/>
</dbReference>
<dbReference type="Gene3D" id="1.25.40.10">
    <property type="entry name" value="Tetratricopeptide repeat domain"/>
    <property type="match status" value="1"/>
</dbReference>
<dbReference type="PROSITE" id="PS50005">
    <property type="entry name" value="TPR"/>
    <property type="match status" value="1"/>
</dbReference>
<accession>A0ABS9C0H0</accession>
<evidence type="ECO:0000256" key="2">
    <source>
        <dbReference type="SAM" id="Phobius"/>
    </source>
</evidence>
<dbReference type="CDD" id="cd07302">
    <property type="entry name" value="CHD"/>
    <property type="match status" value="1"/>
</dbReference>
<protein>
    <recommendedName>
        <fullName evidence="3">Guanylate cyclase domain-containing protein</fullName>
    </recommendedName>
</protein>
<dbReference type="SMART" id="SM00044">
    <property type="entry name" value="CYCc"/>
    <property type="match status" value="1"/>
</dbReference>
<evidence type="ECO:0000313" key="5">
    <source>
        <dbReference type="Proteomes" id="UP001201449"/>
    </source>
</evidence>
<dbReference type="SMART" id="SM00028">
    <property type="entry name" value="TPR"/>
    <property type="match status" value="5"/>
</dbReference>
<dbReference type="InterPro" id="IPR050697">
    <property type="entry name" value="Adenylyl/Guanylyl_Cyclase_3/4"/>
</dbReference>
<dbReference type="EMBL" id="JAKEVZ010000013">
    <property type="protein sequence ID" value="MCF1752618.1"/>
    <property type="molecule type" value="Genomic_DNA"/>
</dbReference>
<dbReference type="PANTHER" id="PTHR43081">
    <property type="entry name" value="ADENYLATE CYCLASE, TERMINAL-DIFFERENTIATION SPECIFIC-RELATED"/>
    <property type="match status" value="1"/>
</dbReference>
<gene>
    <name evidence="4" type="ORF">L0U89_16280</name>
</gene>
<dbReference type="Pfam" id="PF13181">
    <property type="entry name" value="TPR_8"/>
    <property type="match status" value="1"/>
</dbReference>
<evidence type="ECO:0000313" key="4">
    <source>
        <dbReference type="EMBL" id="MCF1752618.1"/>
    </source>
</evidence>
<dbReference type="InterPro" id="IPR029787">
    <property type="entry name" value="Nucleotide_cyclase"/>
</dbReference>
<dbReference type="Proteomes" id="UP001201449">
    <property type="component" value="Unassembled WGS sequence"/>
</dbReference>
<reference evidence="4 5" key="1">
    <citation type="submission" date="2022-01" db="EMBL/GenBank/DDBJ databases">
        <title>Mariniradius saccharolyticus sp. nov., isolated from sediment of a river.</title>
        <authorList>
            <person name="Liu H."/>
        </authorList>
    </citation>
    <scope>NUCLEOTIDE SEQUENCE [LARGE SCALE GENOMIC DNA]</scope>
    <source>
        <strain evidence="4 5">RY-2</strain>
    </source>
</reference>
<evidence type="ECO:0000259" key="3">
    <source>
        <dbReference type="PROSITE" id="PS50125"/>
    </source>
</evidence>
<dbReference type="Gene3D" id="3.30.70.1230">
    <property type="entry name" value="Nucleotide cyclase"/>
    <property type="match status" value="1"/>
</dbReference>
<feature type="transmembrane region" description="Helical" evidence="2">
    <location>
        <begin position="188"/>
        <end position="206"/>
    </location>
</feature>
<dbReference type="InterPro" id="IPR019734">
    <property type="entry name" value="TPR_rpt"/>
</dbReference>
<dbReference type="InterPro" id="IPR001054">
    <property type="entry name" value="A/G_cyclase"/>
</dbReference>
<keyword evidence="1" id="KW-0802">TPR repeat</keyword>